<name>A0A916ZMM2_9HYPH</name>
<feature type="transmembrane region" description="Helical" evidence="7">
    <location>
        <begin position="94"/>
        <end position="116"/>
    </location>
</feature>
<accession>A0A916ZMM2</accession>
<comment type="subcellular location">
    <subcellularLocation>
        <location evidence="1 7">Cell membrane</location>
        <topology evidence="1 7">Multi-pass membrane protein</topology>
    </subcellularLocation>
</comment>
<dbReference type="InterPro" id="IPR035906">
    <property type="entry name" value="MetI-like_sf"/>
</dbReference>
<dbReference type="AlphaFoldDB" id="A0A916ZMM2"/>
<evidence type="ECO:0000256" key="4">
    <source>
        <dbReference type="ARBA" id="ARBA00022692"/>
    </source>
</evidence>
<evidence type="ECO:0000256" key="5">
    <source>
        <dbReference type="ARBA" id="ARBA00022989"/>
    </source>
</evidence>
<keyword evidence="2 7" id="KW-0813">Transport</keyword>
<keyword evidence="4 7" id="KW-0812">Transmembrane</keyword>
<dbReference type="RefSeq" id="WP_188908606.1">
    <property type="nucleotide sequence ID" value="NZ_BMIQ01000003.1"/>
</dbReference>
<reference evidence="9" key="2">
    <citation type="submission" date="2020-09" db="EMBL/GenBank/DDBJ databases">
        <authorList>
            <person name="Sun Q."/>
            <person name="Zhou Y."/>
        </authorList>
    </citation>
    <scope>NUCLEOTIDE SEQUENCE</scope>
    <source>
        <strain evidence="9">CGMCC 1.15367</strain>
    </source>
</reference>
<feature type="transmembrane region" description="Helical" evidence="7">
    <location>
        <begin position="162"/>
        <end position="183"/>
    </location>
</feature>
<comment type="caution">
    <text evidence="9">The sequence shown here is derived from an EMBL/GenBank/DDBJ whole genome shotgun (WGS) entry which is preliminary data.</text>
</comment>
<dbReference type="InterPro" id="IPR000515">
    <property type="entry name" value="MetI-like"/>
</dbReference>
<dbReference type="Pfam" id="PF00528">
    <property type="entry name" value="BPD_transp_1"/>
    <property type="match status" value="1"/>
</dbReference>
<dbReference type="PANTHER" id="PTHR30151:SF41">
    <property type="entry name" value="ABC TRANSPORTER PERMEASE PROTEIN"/>
    <property type="match status" value="1"/>
</dbReference>
<dbReference type="Proteomes" id="UP000644699">
    <property type="component" value="Unassembled WGS sequence"/>
</dbReference>
<evidence type="ECO:0000259" key="8">
    <source>
        <dbReference type="PROSITE" id="PS50928"/>
    </source>
</evidence>
<keyword evidence="3" id="KW-1003">Cell membrane</keyword>
<feature type="transmembrane region" description="Helical" evidence="7">
    <location>
        <begin position="219"/>
        <end position="239"/>
    </location>
</feature>
<dbReference type="PROSITE" id="PS50928">
    <property type="entry name" value="ABC_TM1"/>
    <property type="match status" value="1"/>
</dbReference>
<dbReference type="SUPFAM" id="SSF161098">
    <property type="entry name" value="MetI-like"/>
    <property type="match status" value="1"/>
</dbReference>
<proteinExistence type="inferred from homology"/>
<evidence type="ECO:0000256" key="3">
    <source>
        <dbReference type="ARBA" id="ARBA00022475"/>
    </source>
</evidence>
<keyword evidence="6 7" id="KW-0472">Membrane</keyword>
<evidence type="ECO:0000256" key="7">
    <source>
        <dbReference type="RuleBase" id="RU363032"/>
    </source>
</evidence>
<dbReference type="GO" id="GO:0005886">
    <property type="term" value="C:plasma membrane"/>
    <property type="evidence" value="ECO:0007669"/>
    <property type="project" value="UniProtKB-SubCell"/>
</dbReference>
<organism evidence="9 10">
    <name type="scientific">Aureimonas endophytica</name>
    <dbReference type="NCBI Taxonomy" id="2027858"/>
    <lineage>
        <taxon>Bacteria</taxon>
        <taxon>Pseudomonadati</taxon>
        <taxon>Pseudomonadota</taxon>
        <taxon>Alphaproteobacteria</taxon>
        <taxon>Hyphomicrobiales</taxon>
        <taxon>Aurantimonadaceae</taxon>
        <taxon>Aureimonas</taxon>
    </lineage>
</organism>
<evidence type="ECO:0000256" key="2">
    <source>
        <dbReference type="ARBA" id="ARBA00022448"/>
    </source>
</evidence>
<dbReference type="Gene3D" id="1.10.3720.10">
    <property type="entry name" value="MetI-like"/>
    <property type="match status" value="1"/>
</dbReference>
<evidence type="ECO:0000313" key="9">
    <source>
        <dbReference type="EMBL" id="GGE03725.1"/>
    </source>
</evidence>
<evidence type="ECO:0000256" key="6">
    <source>
        <dbReference type="ARBA" id="ARBA00023136"/>
    </source>
</evidence>
<dbReference type="EMBL" id="BMIQ01000003">
    <property type="protein sequence ID" value="GGE03725.1"/>
    <property type="molecule type" value="Genomic_DNA"/>
</dbReference>
<dbReference type="PANTHER" id="PTHR30151">
    <property type="entry name" value="ALKANE SULFONATE ABC TRANSPORTER-RELATED, MEMBRANE SUBUNIT"/>
    <property type="match status" value="1"/>
</dbReference>
<feature type="transmembrane region" description="Helical" evidence="7">
    <location>
        <begin position="122"/>
        <end position="141"/>
    </location>
</feature>
<dbReference type="CDD" id="cd06261">
    <property type="entry name" value="TM_PBP2"/>
    <property type="match status" value="1"/>
</dbReference>
<comment type="similarity">
    <text evidence="7">Belongs to the binding-protein-dependent transport system permease family.</text>
</comment>
<feature type="transmembrane region" description="Helical" evidence="7">
    <location>
        <begin position="195"/>
        <end position="212"/>
    </location>
</feature>
<feature type="domain" description="ABC transmembrane type-1" evidence="8">
    <location>
        <begin position="56"/>
        <end position="240"/>
    </location>
</feature>
<evidence type="ECO:0000256" key="1">
    <source>
        <dbReference type="ARBA" id="ARBA00004651"/>
    </source>
</evidence>
<keyword evidence="5 7" id="KW-1133">Transmembrane helix</keyword>
<feature type="transmembrane region" description="Helical" evidence="7">
    <location>
        <begin position="66"/>
        <end position="87"/>
    </location>
</feature>
<dbReference type="GO" id="GO:0055085">
    <property type="term" value="P:transmembrane transport"/>
    <property type="evidence" value="ECO:0007669"/>
    <property type="project" value="InterPro"/>
</dbReference>
<gene>
    <name evidence="9" type="ORF">GCM10011390_23360</name>
</gene>
<sequence length="249" mass="26368">MTLRGALTSPFATLAVVALVWLAAVPALGIGPRYLPPLGAVAAEAARLWPDLSAGFLRTAYETLLGFLAGAVLGIACGTAFATVRLLERSVFPLFVALQSVPVIAFGAIVVIWFGNTILSKVVIALYLAFFPVAVNTLRGLSGVDPQRVALLRSFGAGKWRLFLTLALPSAAPVIMTGLKLGVSLSLAGAIVGEWFGDTVGLGVLLLQALYFEQATRVWVLIVACGLLGALLYGTLSLLERRFVWWRAD</sequence>
<evidence type="ECO:0000313" key="10">
    <source>
        <dbReference type="Proteomes" id="UP000644699"/>
    </source>
</evidence>
<keyword evidence="10" id="KW-1185">Reference proteome</keyword>
<protein>
    <submittedName>
        <fullName evidence="9">ABC transporter permease</fullName>
    </submittedName>
</protein>
<reference evidence="9" key="1">
    <citation type="journal article" date="2014" name="Int. J. Syst. Evol. Microbiol.">
        <title>Complete genome sequence of Corynebacterium casei LMG S-19264T (=DSM 44701T), isolated from a smear-ripened cheese.</title>
        <authorList>
            <consortium name="US DOE Joint Genome Institute (JGI-PGF)"/>
            <person name="Walter F."/>
            <person name="Albersmeier A."/>
            <person name="Kalinowski J."/>
            <person name="Ruckert C."/>
        </authorList>
    </citation>
    <scope>NUCLEOTIDE SEQUENCE</scope>
    <source>
        <strain evidence="9">CGMCC 1.15367</strain>
    </source>
</reference>